<comment type="caution">
    <text evidence="2">The sequence shown here is derived from an EMBL/GenBank/DDBJ whole genome shotgun (WGS) entry which is preliminary data.</text>
</comment>
<accession>A0A2K3NVX3</accession>
<reference evidence="2 3" key="2">
    <citation type="journal article" date="2017" name="Front. Plant Sci.">
        <title>Gene Classification and Mining of Molecular Markers Useful in Red Clover (Trifolium pratense) Breeding.</title>
        <authorList>
            <person name="Istvanek J."/>
            <person name="Dluhosova J."/>
            <person name="Dluhos P."/>
            <person name="Patkova L."/>
            <person name="Nedelnik J."/>
            <person name="Repkova J."/>
        </authorList>
    </citation>
    <scope>NUCLEOTIDE SEQUENCE [LARGE SCALE GENOMIC DNA]</scope>
    <source>
        <strain evidence="3">cv. Tatra</strain>
        <tissue evidence="2">Young leaves</tissue>
    </source>
</reference>
<dbReference type="GO" id="GO:0006383">
    <property type="term" value="P:transcription by RNA polymerase III"/>
    <property type="evidence" value="ECO:0007669"/>
    <property type="project" value="InterPro"/>
</dbReference>
<proteinExistence type="predicted"/>
<dbReference type="PANTHER" id="PTHR23082">
    <property type="entry name" value="TRANSCRIPTION INITIATION FACTOR IIIC TFIIIC , POLYPEPTIDE 3-RELATED"/>
    <property type="match status" value="1"/>
</dbReference>
<evidence type="ECO:0000313" key="2">
    <source>
        <dbReference type="EMBL" id="PNY07196.1"/>
    </source>
</evidence>
<organism evidence="2 3">
    <name type="scientific">Trifolium pratense</name>
    <name type="common">Red clover</name>
    <dbReference type="NCBI Taxonomy" id="57577"/>
    <lineage>
        <taxon>Eukaryota</taxon>
        <taxon>Viridiplantae</taxon>
        <taxon>Streptophyta</taxon>
        <taxon>Embryophyta</taxon>
        <taxon>Tracheophyta</taxon>
        <taxon>Spermatophyta</taxon>
        <taxon>Magnoliopsida</taxon>
        <taxon>eudicotyledons</taxon>
        <taxon>Gunneridae</taxon>
        <taxon>Pentapetalae</taxon>
        <taxon>rosids</taxon>
        <taxon>fabids</taxon>
        <taxon>Fabales</taxon>
        <taxon>Fabaceae</taxon>
        <taxon>Papilionoideae</taxon>
        <taxon>50 kb inversion clade</taxon>
        <taxon>NPAAA clade</taxon>
        <taxon>Hologalegina</taxon>
        <taxon>IRL clade</taxon>
        <taxon>Trifolieae</taxon>
        <taxon>Trifolium</taxon>
    </lineage>
</organism>
<dbReference type="EMBL" id="ASHM01001740">
    <property type="protein sequence ID" value="PNY07196.1"/>
    <property type="molecule type" value="Genomic_DNA"/>
</dbReference>
<protein>
    <submittedName>
        <fullName evidence="2">General transcription factor 3c polypeptide 3-like</fullName>
    </submittedName>
</protein>
<dbReference type="InterPro" id="IPR011990">
    <property type="entry name" value="TPR-like_helical_dom_sf"/>
</dbReference>
<dbReference type="InterPro" id="IPR039340">
    <property type="entry name" value="Tfc4/TFIIIC-102/Sfc4"/>
</dbReference>
<dbReference type="STRING" id="57577.A0A2K3NVX3"/>
<dbReference type="Gene3D" id="1.25.40.10">
    <property type="entry name" value="Tetratricopeptide repeat domain"/>
    <property type="match status" value="1"/>
</dbReference>
<dbReference type="AlphaFoldDB" id="A0A2K3NVX3"/>
<evidence type="ECO:0000313" key="3">
    <source>
        <dbReference type="Proteomes" id="UP000236291"/>
    </source>
</evidence>
<feature type="compositionally biased region" description="Basic and acidic residues" evidence="1">
    <location>
        <begin position="183"/>
        <end position="195"/>
    </location>
</feature>
<dbReference type="GO" id="GO:0000127">
    <property type="term" value="C:transcription factor TFIIIC complex"/>
    <property type="evidence" value="ECO:0007669"/>
    <property type="project" value="TreeGrafter"/>
</dbReference>
<evidence type="ECO:0000256" key="1">
    <source>
        <dbReference type="SAM" id="MobiDB-lite"/>
    </source>
</evidence>
<reference evidence="2 3" key="1">
    <citation type="journal article" date="2014" name="Am. J. Bot.">
        <title>Genome assembly and annotation for red clover (Trifolium pratense; Fabaceae).</title>
        <authorList>
            <person name="Istvanek J."/>
            <person name="Jaros M."/>
            <person name="Krenek A."/>
            <person name="Repkova J."/>
        </authorList>
    </citation>
    <scope>NUCLEOTIDE SEQUENCE [LARGE SCALE GENOMIC DNA]</scope>
    <source>
        <strain evidence="3">cv. Tatra</strain>
        <tissue evidence="2">Young leaves</tissue>
    </source>
</reference>
<dbReference type="ExpressionAtlas" id="A0A2K3NVX3">
    <property type="expression patterns" value="baseline"/>
</dbReference>
<dbReference type="SUPFAM" id="SSF48452">
    <property type="entry name" value="TPR-like"/>
    <property type="match status" value="1"/>
</dbReference>
<feature type="region of interest" description="Disordered" evidence="1">
    <location>
        <begin position="183"/>
        <end position="212"/>
    </location>
</feature>
<name>A0A2K3NVX3_TRIPR</name>
<dbReference type="FunFam" id="1.25.40.10:FF:000413">
    <property type="entry name" value="General transcription factor 3C polypeptide 3"/>
    <property type="match status" value="1"/>
</dbReference>
<gene>
    <name evidence="2" type="ORF">L195_g003683</name>
</gene>
<dbReference type="Proteomes" id="UP000236291">
    <property type="component" value="Unassembled WGS sequence"/>
</dbReference>
<dbReference type="PANTHER" id="PTHR23082:SF0">
    <property type="entry name" value="GENERAL TRANSCRIPTION FACTOR 3C POLYPEPTIDE 3"/>
    <property type="match status" value="1"/>
</dbReference>
<sequence length="502" mass="56447">MKKMKLSMNDVVAKPRSGCTQAIWCKCLWELKLSNPCLLSDVIGHCYDVNSALTPEGREPLFREAAVNSGGYFGLLRTPLGALISQNQVINVHCAVSFLKFIALLCSVPSSPSLLCSEVHWPWDSYKDKSKKTIPQATLAKSFQCCAVFPTFAYNIVANNSRRGNRRGQGKLKAARAKKLLEKKASEKEKKKAEAEASGIDWLSDDSDDEPQIQNTESPLCNLHKDEKYHQLIIDLCNALASLQRYGEALEIINLTRHTSLSAEKNEKLLSLGTQMAYNTTDPKQGFVCVKHNVLEHAQSVAAWNSYYKVISRLENRDTRHDKFLRNMQGKFVDCVPPILISAHQFTVCSHHQDAARKYLEAYKLLPENPLVNLCVGTALINLALGFRLQNKHQCVVQGLAFLYNNLKICANSQESLFNIARAYHHVGLITLAAIYYEKVIAMSEKDYPIPTLPNEKIDVIENHKPGYCNLRREAAYNLHLIYKRSGALDLARQVLKDHCSV</sequence>